<dbReference type="OrthoDB" id="3541267at2"/>
<dbReference type="AlphaFoldDB" id="A0A1H4JTP7"/>
<reference evidence="4" key="2">
    <citation type="submission" date="2016-10" db="EMBL/GenBank/DDBJ databases">
        <authorList>
            <person name="Varghese N."/>
            <person name="Submissions S."/>
        </authorList>
    </citation>
    <scope>NUCLEOTIDE SEQUENCE [LARGE SCALE GENOMIC DNA]</scope>
    <source>
        <strain evidence="4">DSM 44544</strain>
    </source>
</reference>
<accession>A0A1H4JTP7</accession>
<reference evidence="3" key="1">
    <citation type="submission" date="2016-10" db="EMBL/GenBank/DDBJ databases">
        <authorList>
            <person name="de Groot N.N."/>
        </authorList>
    </citation>
    <scope>NUCLEOTIDE SEQUENCE [LARGE SCALE GENOMIC DNA]</scope>
    <source>
        <strain evidence="3">DSM 44544</strain>
    </source>
</reference>
<evidence type="ECO:0000313" key="3">
    <source>
        <dbReference type="EMBL" id="SEB49158.1"/>
    </source>
</evidence>
<dbReference type="Proteomes" id="UP000199622">
    <property type="component" value="Unassembled WGS sequence"/>
</dbReference>
<organism evidence="3 4">
    <name type="scientific">Amycolatopsis tolypomycina</name>
    <dbReference type="NCBI Taxonomy" id="208445"/>
    <lineage>
        <taxon>Bacteria</taxon>
        <taxon>Bacillati</taxon>
        <taxon>Actinomycetota</taxon>
        <taxon>Actinomycetes</taxon>
        <taxon>Pseudonocardiales</taxon>
        <taxon>Pseudonocardiaceae</taxon>
        <taxon>Amycolatopsis</taxon>
    </lineage>
</organism>
<dbReference type="EMBL" id="FNSO01000003">
    <property type="protein sequence ID" value="SEB49158.1"/>
    <property type="molecule type" value="Genomic_DNA"/>
</dbReference>
<proteinExistence type="predicted"/>
<name>A0A1H4JTP7_9PSEU</name>
<evidence type="ECO:0000256" key="1">
    <source>
        <dbReference type="SAM" id="MobiDB-lite"/>
    </source>
</evidence>
<keyword evidence="4" id="KW-1185">Reference proteome</keyword>
<dbReference type="STRING" id="208445.SAMN04489727_2120"/>
<gene>
    <name evidence="2" type="ORF">SAMN04489727_2120</name>
    <name evidence="3" type="ORF">SAMN04489727_2157</name>
</gene>
<dbReference type="EMBL" id="FNSO01000003">
    <property type="protein sequence ID" value="SEB48620.1"/>
    <property type="molecule type" value="Genomic_DNA"/>
</dbReference>
<protein>
    <submittedName>
        <fullName evidence="3">Uncharacterized protein</fullName>
    </submittedName>
</protein>
<evidence type="ECO:0000313" key="2">
    <source>
        <dbReference type="EMBL" id="SEB48620.1"/>
    </source>
</evidence>
<sequence length="121" mass="13110">MTTTHPVAAHPTFTVLAEVAAERTRQDTQWGEQNHPDGTGPDVALTGLSRRAADAAHTARFATELARAEGRLTWLHILREEVYEGLADDDPAALRAELVQIAATAVCWIEAIDRRAGKVTA</sequence>
<evidence type="ECO:0000313" key="4">
    <source>
        <dbReference type="Proteomes" id="UP000199622"/>
    </source>
</evidence>
<dbReference type="RefSeq" id="WP_091305728.1">
    <property type="nucleotide sequence ID" value="NZ_FNSO01000003.1"/>
</dbReference>
<feature type="region of interest" description="Disordered" evidence="1">
    <location>
        <begin position="23"/>
        <end position="45"/>
    </location>
</feature>